<evidence type="ECO:0000256" key="4">
    <source>
        <dbReference type="SAM" id="SignalP"/>
    </source>
</evidence>
<dbReference type="Pfam" id="PF10633">
    <property type="entry name" value="NPCBM_assoc"/>
    <property type="match status" value="1"/>
</dbReference>
<evidence type="ECO:0000256" key="3">
    <source>
        <dbReference type="ARBA" id="ARBA00023295"/>
    </source>
</evidence>
<evidence type="ECO:0000313" key="8">
    <source>
        <dbReference type="EMBL" id="SFL55996.1"/>
    </source>
</evidence>
<dbReference type="CDD" id="cd18825">
    <property type="entry name" value="GH43_CtGH43-like"/>
    <property type="match status" value="1"/>
</dbReference>
<evidence type="ECO:0000256" key="1">
    <source>
        <dbReference type="ARBA" id="ARBA00009865"/>
    </source>
</evidence>
<sequence>MMKGKRVVLLCIISLLLIGLAFSSTIFASEVDSTDFTEEELKNNDHILYFVNAGDTTPETVEGNDKMGLYASKTEQMYGVDEVTGKSWGLVTETTNTSTRDTSDKYGTLRYYNGEQTRDKAIEYNFELPEGEYEITLGFKNPWSGRSANIISEDENLSNGDFAIGSEGEEKEVTYYQVPVTDGQLNFKIQGPAEDTLSNHNDPLVNYIIVKEYVVLPLSYLENKIAESKIEAEKTDIYTPLSLGVLNNAISEAENYFDEVNENNLDIESSEVQEEIRGKVNQLDESLAGLIANTLNESIKPGQPWLDTNGAVIQAHGGGIMYDEKTETYYWYGEDKTNGYLPATGVHAYSSKDLYNWKDEGVVMKAVESREDLDEDPYLAELYKNRSAEEKDTIFSDINQERGVLERPKVIYNEATDKYVLWLHVDGPYEGSDSNYAKAKAGVAISDSPTGPFEFLESNRLNKMPEGYEYKVRNTGMSRDMTLFKDDDGTAYIVYSSEENYSLYISKLNEEYTALAGDEYGEDFTRAIYNGHREAPAMFKYKDKYYLITSGATGWDPNPARYHVADSILGEWTDMGNPVEGEGESTTHGSQSTYVIPVDSDNGKFIYMGDRWNRTDLANSRYIWLPIEFGQEDEISIDWYDEWQLDLLDKMAGVTINTELPEKVLINEPPNLPSTVNVTTDQGDTLDTAVEWSYDIEQFSQEGMAVVEATLPDLDKVIEIKISVVPPVEVEDFGFETDILYYGDQYTLTTTVTNNTESEKEVKVNADAPSEWKIEPVTAQLAGLESKKVELSITPPAKADPKVFNLNIQVRYDDNLETDEFEIVAVPKAEDSVFALDAGTSDSEVFGEYSRLSPEDTWDGTKGYGWTGEVPDSRDRGEVDFLRRDLIASFDPATLRISIPSGYHTVHVMSGDRQYSQANTTVTVNGEEVAKTGGTDLGEFKVLSFLVNGGETGKEIELGFSGETDKHWVINALMVQEFSFESLSTLLQTYVESGELSEPLVNVLNNRLKLAEKHYTDGKTEQAVKGVEDFLKHVKKEENSKHISSIAKEMLEDSAQSIIHNIIK</sequence>
<keyword evidence="4" id="KW-0732">Signal</keyword>
<dbReference type="Pfam" id="PF04616">
    <property type="entry name" value="Glyco_hydro_43"/>
    <property type="match status" value="1"/>
</dbReference>
<proteinExistence type="inferred from homology"/>
<dbReference type="InterPro" id="IPR018905">
    <property type="entry name" value="A-galactase_NEW3"/>
</dbReference>
<keyword evidence="3" id="KW-0326">Glycosidase</keyword>
<dbReference type="GO" id="GO:0005975">
    <property type="term" value="P:carbohydrate metabolic process"/>
    <property type="evidence" value="ECO:0007669"/>
    <property type="project" value="InterPro"/>
</dbReference>
<keyword evidence="9" id="KW-1185">Reference proteome</keyword>
<feature type="domain" description="Alpha-galactosidase NEW3" evidence="6">
    <location>
        <begin position="743"/>
        <end position="812"/>
    </location>
</feature>
<keyword evidence="2" id="KW-0378">Hydrolase</keyword>
<feature type="domain" description="FIMAH" evidence="7">
    <location>
        <begin position="980"/>
        <end position="1059"/>
    </location>
</feature>
<dbReference type="PANTHER" id="PTHR22925">
    <property type="entry name" value="GLYCOSYL HYDROLASE 43 FAMILY MEMBER"/>
    <property type="match status" value="1"/>
</dbReference>
<dbReference type="Gene3D" id="2.60.120.430">
    <property type="entry name" value="Galactose-binding lectin"/>
    <property type="match status" value="2"/>
</dbReference>
<dbReference type="PANTHER" id="PTHR22925:SF3">
    <property type="entry name" value="GLYCOSYL HYDROLASE FAMILY PROTEIN 43"/>
    <property type="match status" value="1"/>
</dbReference>
<dbReference type="InterPro" id="IPR013783">
    <property type="entry name" value="Ig-like_fold"/>
</dbReference>
<evidence type="ECO:0000259" key="7">
    <source>
        <dbReference type="Pfam" id="PF22888"/>
    </source>
</evidence>
<dbReference type="InterPro" id="IPR054470">
    <property type="entry name" value="FIMAH_dom"/>
</dbReference>
<dbReference type="AlphaFoldDB" id="A0A1I4IQF6"/>
<dbReference type="STRING" id="334253.SAMN04487943_102215"/>
<protein>
    <submittedName>
        <fullName evidence="8">Ig-like domain (Group 4)</fullName>
    </submittedName>
</protein>
<dbReference type="InterPro" id="IPR006710">
    <property type="entry name" value="Glyco_hydro_43"/>
</dbReference>
<accession>A0A1I4IQF6</accession>
<feature type="chain" id="PRO_5011762222" evidence="4">
    <location>
        <begin position="29"/>
        <end position="1064"/>
    </location>
</feature>
<dbReference type="GO" id="GO:0004553">
    <property type="term" value="F:hydrolase activity, hydrolyzing O-glycosyl compounds"/>
    <property type="evidence" value="ECO:0007669"/>
    <property type="project" value="InterPro"/>
</dbReference>
<gene>
    <name evidence="8" type="ORF">SAMN04487943_102215</name>
</gene>
<dbReference type="SUPFAM" id="SSF49785">
    <property type="entry name" value="Galactose-binding domain-like"/>
    <property type="match status" value="2"/>
</dbReference>
<dbReference type="Gene3D" id="2.115.10.20">
    <property type="entry name" value="Glycosyl hydrolase domain, family 43"/>
    <property type="match status" value="1"/>
</dbReference>
<dbReference type="Proteomes" id="UP000198565">
    <property type="component" value="Unassembled WGS sequence"/>
</dbReference>
<comment type="similarity">
    <text evidence="1">Belongs to the glycosyl hydrolase 43 family.</text>
</comment>
<evidence type="ECO:0000259" key="5">
    <source>
        <dbReference type="Pfam" id="PF07532"/>
    </source>
</evidence>
<feature type="domain" description="Bacterial Ig-like" evidence="5">
    <location>
        <begin position="666"/>
        <end position="711"/>
    </location>
</feature>
<dbReference type="SUPFAM" id="SSF75005">
    <property type="entry name" value="Arabinanase/levansucrase/invertase"/>
    <property type="match status" value="1"/>
</dbReference>
<dbReference type="Gene3D" id="2.60.40.10">
    <property type="entry name" value="Immunoglobulins"/>
    <property type="match status" value="1"/>
</dbReference>
<dbReference type="EMBL" id="FOTR01000002">
    <property type="protein sequence ID" value="SFL55996.1"/>
    <property type="molecule type" value="Genomic_DNA"/>
</dbReference>
<reference evidence="9" key="1">
    <citation type="submission" date="2016-10" db="EMBL/GenBank/DDBJ databases">
        <authorList>
            <person name="Varghese N."/>
            <person name="Submissions S."/>
        </authorList>
    </citation>
    <scope>NUCLEOTIDE SEQUENCE [LARGE SCALE GENOMIC DNA]</scope>
    <source>
        <strain evidence="9">CGMCC 1.4250</strain>
    </source>
</reference>
<name>A0A1I4IQF6_9BACI</name>
<dbReference type="InterPro" id="IPR008979">
    <property type="entry name" value="Galactose-bd-like_sf"/>
</dbReference>
<dbReference type="OrthoDB" id="273314at2"/>
<dbReference type="Pfam" id="PF22888">
    <property type="entry name" value="FIMAH"/>
    <property type="match status" value="1"/>
</dbReference>
<dbReference type="Pfam" id="PF07532">
    <property type="entry name" value="Big_4"/>
    <property type="match status" value="1"/>
</dbReference>
<dbReference type="InterPro" id="IPR011081">
    <property type="entry name" value="Big_4"/>
</dbReference>
<evidence type="ECO:0000259" key="6">
    <source>
        <dbReference type="Pfam" id="PF10633"/>
    </source>
</evidence>
<organism evidence="8 9">
    <name type="scientific">Gracilibacillus orientalis</name>
    <dbReference type="NCBI Taxonomy" id="334253"/>
    <lineage>
        <taxon>Bacteria</taxon>
        <taxon>Bacillati</taxon>
        <taxon>Bacillota</taxon>
        <taxon>Bacilli</taxon>
        <taxon>Bacillales</taxon>
        <taxon>Bacillaceae</taxon>
        <taxon>Gracilibacillus</taxon>
    </lineage>
</organism>
<dbReference type="InterPro" id="IPR023296">
    <property type="entry name" value="Glyco_hydro_beta-prop_sf"/>
</dbReference>
<evidence type="ECO:0000256" key="2">
    <source>
        <dbReference type="ARBA" id="ARBA00022801"/>
    </source>
</evidence>
<feature type="signal peptide" evidence="4">
    <location>
        <begin position="1"/>
        <end position="28"/>
    </location>
</feature>
<evidence type="ECO:0000313" key="9">
    <source>
        <dbReference type="Proteomes" id="UP000198565"/>
    </source>
</evidence>